<comment type="caution">
    <text evidence="8">The sequence shown here is derived from an EMBL/GenBank/DDBJ whole genome shotgun (WGS) entry which is preliminary data.</text>
</comment>
<dbReference type="PROSITE" id="PS50249">
    <property type="entry name" value="MPN"/>
    <property type="match status" value="1"/>
</dbReference>
<proteinExistence type="inferred from homology"/>
<evidence type="ECO:0000256" key="6">
    <source>
        <dbReference type="RuleBase" id="RU003797"/>
    </source>
</evidence>
<evidence type="ECO:0000256" key="2">
    <source>
        <dbReference type="ARBA" id="ARBA00022723"/>
    </source>
</evidence>
<dbReference type="PANTHER" id="PTHR30471:SF3">
    <property type="entry name" value="UPF0758 PROTEIN YEES-RELATED"/>
    <property type="match status" value="1"/>
</dbReference>
<dbReference type="AlphaFoldDB" id="A0A0C1QIR0"/>
<dbReference type="Proteomes" id="UP000031258">
    <property type="component" value="Unassembled WGS sequence"/>
</dbReference>
<dbReference type="OrthoDB" id="9804482at2"/>
<dbReference type="RefSeq" id="WP_053332602.1">
    <property type="nucleotide sequence ID" value="NZ_JSWE01000096.1"/>
</dbReference>
<evidence type="ECO:0000256" key="3">
    <source>
        <dbReference type="ARBA" id="ARBA00022801"/>
    </source>
</evidence>
<dbReference type="InterPro" id="IPR025657">
    <property type="entry name" value="RadC_JAB"/>
</dbReference>
<dbReference type="GO" id="GO:0046872">
    <property type="term" value="F:metal ion binding"/>
    <property type="evidence" value="ECO:0007669"/>
    <property type="project" value="UniProtKB-KW"/>
</dbReference>
<protein>
    <submittedName>
        <fullName evidence="8">UPF0758 protein</fullName>
    </submittedName>
</protein>
<dbReference type="NCBIfam" id="TIGR00608">
    <property type="entry name" value="radc"/>
    <property type="match status" value="1"/>
</dbReference>
<keyword evidence="2" id="KW-0479">Metal-binding</keyword>
<dbReference type="Pfam" id="PF04002">
    <property type="entry name" value="RadC"/>
    <property type="match status" value="1"/>
</dbReference>
<evidence type="ECO:0000313" key="8">
    <source>
        <dbReference type="EMBL" id="KIE05414.1"/>
    </source>
</evidence>
<keyword evidence="4" id="KW-0862">Zinc</keyword>
<dbReference type="EMBL" id="JSWE01000096">
    <property type="protein sequence ID" value="KIE05414.1"/>
    <property type="molecule type" value="Genomic_DNA"/>
</dbReference>
<reference evidence="8 9" key="1">
    <citation type="submission" date="2014-11" db="EMBL/GenBank/DDBJ databases">
        <title>A Rickettsiales Symbiont of Amoebae With Ancient Features.</title>
        <authorList>
            <person name="Schulz F."/>
            <person name="Martijn J."/>
            <person name="Wascher F."/>
            <person name="Kostanjsek R."/>
            <person name="Ettema T.J."/>
            <person name="Horn M."/>
        </authorList>
    </citation>
    <scope>NUCLEOTIDE SEQUENCE [LARGE SCALE GENOMIC DNA]</scope>
    <source>
        <strain evidence="8 9">UWC36</strain>
    </source>
</reference>
<evidence type="ECO:0000256" key="4">
    <source>
        <dbReference type="ARBA" id="ARBA00022833"/>
    </source>
</evidence>
<dbReference type="PROSITE" id="PS01302">
    <property type="entry name" value="UPF0758"/>
    <property type="match status" value="1"/>
</dbReference>
<keyword evidence="5" id="KW-0482">Metalloprotease</keyword>
<evidence type="ECO:0000259" key="7">
    <source>
        <dbReference type="PROSITE" id="PS50249"/>
    </source>
</evidence>
<dbReference type="STRING" id="86105.NF27_DT01880"/>
<dbReference type="InterPro" id="IPR037518">
    <property type="entry name" value="MPN"/>
</dbReference>
<evidence type="ECO:0000313" key="9">
    <source>
        <dbReference type="Proteomes" id="UP000031258"/>
    </source>
</evidence>
<comment type="similarity">
    <text evidence="6">Belongs to the UPF0758 family.</text>
</comment>
<keyword evidence="9" id="KW-1185">Reference proteome</keyword>
<dbReference type="Gene3D" id="3.40.140.10">
    <property type="entry name" value="Cytidine Deaminase, domain 2"/>
    <property type="match status" value="1"/>
</dbReference>
<dbReference type="InterPro" id="IPR020891">
    <property type="entry name" value="UPF0758_CS"/>
</dbReference>
<sequence length="234" mass="26678">MNSKDKSKETELNIYVGHRKRVKEKFLKAPIRTLPDYELVEMLLFSCYPRRDTKPKAKALLNKFGSIKALISADLETIKDMAEASDSLLYQIKLLQDIFSRLFISSEENINILSNWNAVLNYCNLTMGFQNCEIFRILYLNKKNVLIHDEILQTGTVDRVAIYPREIAKKSLSYSASAIILVHNHPSGEASPSPEDIEITHKIIKALEPLSIVVHDHLIISKDKTFSFKNSGLI</sequence>
<dbReference type="CDD" id="cd08071">
    <property type="entry name" value="MPN_DUF2466"/>
    <property type="match status" value="1"/>
</dbReference>
<dbReference type="GO" id="GO:0006508">
    <property type="term" value="P:proteolysis"/>
    <property type="evidence" value="ECO:0007669"/>
    <property type="project" value="UniProtKB-KW"/>
</dbReference>
<dbReference type="PANTHER" id="PTHR30471">
    <property type="entry name" value="DNA REPAIR PROTEIN RADC"/>
    <property type="match status" value="1"/>
</dbReference>
<name>A0A0C1QIR0_9RICK</name>
<dbReference type="NCBIfam" id="NF000642">
    <property type="entry name" value="PRK00024.1"/>
    <property type="match status" value="1"/>
</dbReference>
<dbReference type="PATRIC" id="fig|86105.3.peg.990"/>
<evidence type="ECO:0000256" key="5">
    <source>
        <dbReference type="ARBA" id="ARBA00023049"/>
    </source>
</evidence>
<dbReference type="GO" id="GO:0008237">
    <property type="term" value="F:metallopeptidase activity"/>
    <property type="evidence" value="ECO:0007669"/>
    <property type="project" value="UniProtKB-KW"/>
</dbReference>
<organism evidence="8 9">
    <name type="scientific">Candidatus Jidaibacter acanthamoebae</name>
    <dbReference type="NCBI Taxonomy" id="86105"/>
    <lineage>
        <taxon>Bacteria</taxon>
        <taxon>Pseudomonadati</taxon>
        <taxon>Pseudomonadota</taxon>
        <taxon>Alphaproteobacteria</taxon>
        <taxon>Rickettsiales</taxon>
        <taxon>Candidatus Midichloriaceae</taxon>
        <taxon>Candidatus Jidaibacter</taxon>
    </lineage>
</organism>
<dbReference type="InterPro" id="IPR001405">
    <property type="entry name" value="UPF0758"/>
</dbReference>
<evidence type="ECO:0000256" key="1">
    <source>
        <dbReference type="ARBA" id="ARBA00022670"/>
    </source>
</evidence>
<feature type="domain" description="MPN" evidence="7">
    <location>
        <begin position="112"/>
        <end position="234"/>
    </location>
</feature>
<keyword evidence="3" id="KW-0378">Hydrolase</keyword>
<accession>A0A0C1QIR0</accession>
<keyword evidence="1" id="KW-0645">Protease</keyword>
<gene>
    <name evidence="8" type="ORF">NF27_DT01880</name>
</gene>